<reference evidence="1" key="1">
    <citation type="submission" date="2014-09" db="EMBL/GenBank/DDBJ databases">
        <authorList>
            <person name="Magalhaes I.L.F."/>
            <person name="Oliveira U."/>
            <person name="Santos F.R."/>
            <person name="Vidigal T.H.D.A."/>
            <person name="Brescovit A.D."/>
            <person name="Santos A.J."/>
        </authorList>
    </citation>
    <scope>NUCLEOTIDE SEQUENCE</scope>
    <source>
        <tissue evidence="1">Shoot tissue taken approximately 20 cm above the soil surface</tissue>
    </source>
</reference>
<proteinExistence type="predicted"/>
<protein>
    <submittedName>
        <fullName evidence="1">Uncharacterized protein</fullName>
    </submittedName>
</protein>
<dbReference type="AlphaFoldDB" id="A0A0A9A782"/>
<accession>A0A0A9A782</accession>
<evidence type="ECO:0000313" key="1">
    <source>
        <dbReference type="EMBL" id="JAD45793.1"/>
    </source>
</evidence>
<name>A0A0A9A782_ARUDO</name>
<sequence length="18" mass="2021">MELQVLQSIETLDSSLSK</sequence>
<reference evidence="1" key="2">
    <citation type="journal article" date="2015" name="Data Brief">
        <title>Shoot transcriptome of the giant reed, Arundo donax.</title>
        <authorList>
            <person name="Barrero R.A."/>
            <person name="Guerrero F.D."/>
            <person name="Moolhuijzen P."/>
            <person name="Goolsby J.A."/>
            <person name="Tidwell J."/>
            <person name="Bellgard S.E."/>
            <person name="Bellgard M.I."/>
        </authorList>
    </citation>
    <scope>NUCLEOTIDE SEQUENCE</scope>
    <source>
        <tissue evidence="1">Shoot tissue taken approximately 20 cm above the soil surface</tissue>
    </source>
</reference>
<organism evidence="1">
    <name type="scientific">Arundo donax</name>
    <name type="common">Giant reed</name>
    <name type="synonym">Donax arundinaceus</name>
    <dbReference type="NCBI Taxonomy" id="35708"/>
    <lineage>
        <taxon>Eukaryota</taxon>
        <taxon>Viridiplantae</taxon>
        <taxon>Streptophyta</taxon>
        <taxon>Embryophyta</taxon>
        <taxon>Tracheophyta</taxon>
        <taxon>Spermatophyta</taxon>
        <taxon>Magnoliopsida</taxon>
        <taxon>Liliopsida</taxon>
        <taxon>Poales</taxon>
        <taxon>Poaceae</taxon>
        <taxon>PACMAD clade</taxon>
        <taxon>Arundinoideae</taxon>
        <taxon>Arundineae</taxon>
        <taxon>Arundo</taxon>
    </lineage>
</organism>
<dbReference type="EMBL" id="GBRH01252102">
    <property type="protein sequence ID" value="JAD45793.1"/>
    <property type="molecule type" value="Transcribed_RNA"/>
</dbReference>